<comment type="caution">
    <text evidence="2">The sequence shown here is derived from an EMBL/GenBank/DDBJ whole genome shotgun (WGS) entry which is preliminary data.</text>
</comment>
<dbReference type="Proteomes" id="UP000321181">
    <property type="component" value="Unassembled WGS sequence"/>
</dbReference>
<dbReference type="RefSeq" id="WP_222595934.1">
    <property type="nucleotide sequence ID" value="NZ_BAAARM010000001.1"/>
</dbReference>
<reference evidence="2 3" key="1">
    <citation type="submission" date="2019-07" db="EMBL/GenBank/DDBJ databases">
        <title>Whole genome shotgun sequence of Cellulomonas aerilata NBRC 106308.</title>
        <authorList>
            <person name="Hosoyama A."/>
            <person name="Uohara A."/>
            <person name="Ohji S."/>
            <person name="Ichikawa N."/>
        </authorList>
    </citation>
    <scope>NUCLEOTIDE SEQUENCE [LARGE SCALE GENOMIC DNA]</scope>
    <source>
        <strain evidence="2 3">NBRC 106308</strain>
    </source>
</reference>
<organism evidence="2 3">
    <name type="scientific">Cellulomonas aerilata</name>
    <dbReference type="NCBI Taxonomy" id="515326"/>
    <lineage>
        <taxon>Bacteria</taxon>
        <taxon>Bacillati</taxon>
        <taxon>Actinomycetota</taxon>
        <taxon>Actinomycetes</taxon>
        <taxon>Micrococcales</taxon>
        <taxon>Cellulomonadaceae</taxon>
        <taxon>Cellulomonas</taxon>
    </lineage>
</organism>
<keyword evidence="3" id="KW-1185">Reference proteome</keyword>
<dbReference type="EMBL" id="BJYY01000017">
    <property type="protein sequence ID" value="GEO35059.1"/>
    <property type="molecule type" value="Genomic_DNA"/>
</dbReference>
<evidence type="ECO:0000313" key="2">
    <source>
        <dbReference type="EMBL" id="GEO35059.1"/>
    </source>
</evidence>
<evidence type="ECO:0000313" key="3">
    <source>
        <dbReference type="Proteomes" id="UP000321181"/>
    </source>
</evidence>
<dbReference type="Gene3D" id="3.40.50.720">
    <property type="entry name" value="NAD(P)-binding Rossmann-like Domain"/>
    <property type="match status" value="1"/>
</dbReference>
<feature type="domain" description="NAD-dependent epimerase/dehydratase" evidence="1">
    <location>
        <begin position="31"/>
        <end position="276"/>
    </location>
</feature>
<dbReference type="Pfam" id="PF01370">
    <property type="entry name" value="Epimerase"/>
    <property type="match status" value="1"/>
</dbReference>
<dbReference type="PANTHER" id="PTHR43245">
    <property type="entry name" value="BIFUNCTIONAL POLYMYXIN RESISTANCE PROTEIN ARNA"/>
    <property type="match status" value="1"/>
</dbReference>
<dbReference type="AlphaFoldDB" id="A0A512DEZ9"/>
<name>A0A512DEZ9_9CELL</name>
<dbReference type="SUPFAM" id="SSF51735">
    <property type="entry name" value="NAD(P)-binding Rossmann-fold domains"/>
    <property type="match status" value="1"/>
</dbReference>
<gene>
    <name evidence="2" type="ORF">CAE01nite_27840</name>
</gene>
<dbReference type="InterPro" id="IPR050177">
    <property type="entry name" value="Lipid_A_modif_metabolic_enz"/>
</dbReference>
<proteinExistence type="predicted"/>
<evidence type="ECO:0000259" key="1">
    <source>
        <dbReference type="Pfam" id="PF01370"/>
    </source>
</evidence>
<dbReference type="InterPro" id="IPR036291">
    <property type="entry name" value="NAD(P)-bd_dom_sf"/>
</dbReference>
<sequence>MWPEHHVVAEDLERICAAPEVPWQSLHGRTVLVTGATGMIGSALTRALLWYSLTHDAGIRVLAVVRDVARAEQAFASPLAAAAPLTFVAGDVRSFPTPREPVDHVVHGASVTSSRDFVTRPVETIRTAVGGTERVLELARDKGTTSVAYLSSMEVYGSPDGSRRITESTFDTLDPMQVRSSYPESKRMAEALCAAYATEYGVPATVVRLAQTFGPGFALDDARVFVQFARSALEGRDIVLHTAGESEQCYLYTADAVTAVLTVLLAGEVGQAYNAGNETTYCSVRAMAELVASRLGPVPVEVRVDAGDAGTRGYAPTRKLPLDTSRLRALGWSPAVGLEDMYRRMVAAG</sequence>
<accession>A0A512DEZ9</accession>
<protein>
    <submittedName>
        <fullName evidence="2">Nucleotide sugar dehydratase</fullName>
    </submittedName>
</protein>
<dbReference type="InterPro" id="IPR001509">
    <property type="entry name" value="Epimerase_deHydtase"/>
</dbReference>